<name>A0A7E4W1F2_PANRE</name>
<dbReference type="InterPro" id="IPR036691">
    <property type="entry name" value="Endo/exonu/phosph_ase_sf"/>
</dbReference>
<protein>
    <submittedName>
        <fullName evidence="2">Integrin_alpha2 domain-containing protein</fullName>
    </submittedName>
</protein>
<dbReference type="Proteomes" id="UP000492821">
    <property type="component" value="Unassembled WGS sequence"/>
</dbReference>
<evidence type="ECO:0000313" key="1">
    <source>
        <dbReference type="Proteomes" id="UP000492821"/>
    </source>
</evidence>
<dbReference type="SUPFAM" id="SSF56219">
    <property type="entry name" value="DNase I-like"/>
    <property type="match status" value="1"/>
</dbReference>
<accession>A0A7E4W1F2</accession>
<dbReference type="Gene3D" id="3.60.10.10">
    <property type="entry name" value="Endonuclease/exonuclease/phosphatase"/>
    <property type="match status" value="1"/>
</dbReference>
<sequence>MVIIFMKAKEKILPPVRNTMKLQFSNVQNLANKVDEISLFLQRKPDQILCAAETWLKQNEPKCSDDNHPFEKDGFLFISNPRDREGNPELGNCGGGVATFVPKSYKVVGEPQKFNVLTIDVLSVDLEDDQQNRARVVNVYVGSDPSKGKHQEELSI</sequence>
<proteinExistence type="predicted"/>
<keyword evidence="1" id="KW-1185">Reference proteome</keyword>
<dbReference type="AlphaFoldDB" id="A0A7E4W1F2"/>
<dbReference type="WBParaSite" id="Pan_g6120.t1">
    <property type="protein sequence ID" value="Pan_g6120.t1"/>
    <property type="gene ID" value="Pan_g6120"/>
</dbReference>
<organism evidence="1 2">
    <name type="scientific">Panagrellus redivivus</name>
    <name type="common">Microworm</name>
    <dbReference type="NCBI Taxonomy" id="6233"/>
    <lineage>
        <taxon>Eukaryota</taxon>
        <taxon>Metazoa</taxon>
        <taxon>Ecdysozoa</taxon>
        <taxon>Nematoda</taxon>
        <taxon>Chromadorea</taxon>
        <taxon>Rhabditida</taxon>
        <taxon>Tylenchina</taxon>
        <taxon>Panagrolaimomorpha</taxon>
        <taxon>Panagrolaimoidea</taxon>
        <taxon>Panagrolaimidae</taxon>
        <taxon>Panagrellus</taxon>
    </lineage>
</organism>
<reference evidence="2" key="2">
    <citation type="submission" date="2020-10" db="UniProtKB">
        <authorList>
            <consortium name="WormBaseParasite"/>
        </authorList>
    </citation>
    <scope>IDENTIFICATION</scope>
</reference>
<reference evidence="1" key="1">
    <citation type="journal article" date="2013" name="Genetics">
        <title>The draft genome and transcriptome of Panagrellus redivivus are shaped by the harsh demands of a free-living lifestyle.</title>
        <authorList>
            <person name="Srinivasan J."/>
            <person name="Dillman A.R."/>
            <person name="Macchietto M.G."/>
            <person name="Heikkinen L."/>
            <person name="Lakso M."/>
            <person name="Fracchia K.M."/>
            <person name="Antoshechkin I."/>
            <person name="Mortazavi A."/>
            <person name="Wong G."/>
            <person name="Sternberg P.W."/>
        </authorList>
    </citation>
    <scope>NUCLEOTIDE SEQUENCE [LARGE SCALE GENOMIC DNA]</scope>
    <source>
        <strain evidence="1">MT8872</strain>
    </source>
</reference>
<evidence type="ECO:0000313" key="2">
    <source>
        <dbReference type="WBParaSite" id="Pan_g6120.t1"/>
    </source>
</evidence>